<dbReference type="Proteomes" id="UP000308730">
    <property type="component" value="Unassembled WGS sequence"/>
</dbReference>
<protein>
    <submittedName>
        <fullName evidence="2">Uncharacterized protein</fullName>
    </submittedName>
</protein>
<gene>
    <name evidence="2" type="ORF">EUX98_g8492</name>
</gene>
<evidence type="ECO:0000256" key="1">
    <source>
        <dbReference type="SAM" id="MobiDB-lite"/>
    </source>
</evidence>
<dbReference type="OrthoDB" id="10622286at2759"/>
<feature type="compositionally biased region" description="Low complexity" evidence="1">
    <location>
        <begin position="300"/>
        <end position="313"/>
    </location>
</feature>
<keyword evidence="3" id="KW-1185">Reference proteome</keyword>
<comment type="caution">
    <text evidence="2">The sequence shown here is derived from an EMBL/GenBank/DDBJ whole genome shotgun (WGS) entry which is preliminary data.</text>
</comment>
<reference evidence="2 3" key="1">
    <citation type="submission" date="2019-02" db="EMBL/GenBank/DDBJ databases">
        <title>Genome sequencing of the rare red list fungi Antrodiella citrinella (Flaviporus citrinellus).</title>
        <authorList>
            <person name="Buettner E."/>
            <person name="Kellner H."/>
        </authorList>
    </citation>
    <scope>NUCLEOTIDE SEQUENCE [LARGE SCALE GENOMIC DNA]</scope>
    <source>
        <strain evidence="2 3">DSM 108506</strain>
    </source>
</reference>
<evidence type="ECO:0000313" key="3">
    <source>
        <dbReference type="Proteomes" id="UP000308730"/>
    </source>
</evidence>
<dbReference type="EMBL" id="SGPM01000471">
    <property type="protein sequence ID" value="THH20922.1"/>
    <property type="molecule type" value="Genomic_DNA"/>
</dbReference>
<name>A0A4S4M6N2_9APHY</name>
<organism evidence="2 3">
    <name type="scientific">Antrodiella citrinella</name>
    <dbReference type="NCBI Taxonomy" id="2447956"/>
    <lineage>
        <taxon>Eukaryota</taxon>
        <taxon>Fungi</taxon>
        <taxon>Dikarya</taxon>
        <taxon>Basidiomycota</taxon>
        <taxon>Agaricomycotina</taxon>
        <taxon>Agaricomycetes</taxon>
        <taxon>Polyporales</taxon>
        <taxon>Steccherinaceae</taxon>
        <taxon>Antrodiella</taxon>
    </lineage>
</organism>
<feature type="region of interest" description="Disordered" evidence="1">
    <location>
        <begin position="250"/>
        <end position="313"/>
    </location>
</feature>
<accession>A0A4S4M6N2</accession>
<dbReference type="AlphaFoldDB" id="A0A4S4M6N2"/>
<sequence length="325" mass="35970">MARNHNDVHVLRSILRTPPTSPSQGAVNKVYADWTPQSSLPYHAVSTRQVMINRHRDVESTYTPEQYDRTPIKPDREETRRLKMRRTSSIHLRDDFEDEESVGAPNTEDMSHATHDFGVDFVASTILNDANVGTNPRPQTPHPSRRARLPSLFSESDRSENELDSPDAYKFPTSTDEEDRAEAWAKFRAGKSFVLPSALTAVANSASEEDDKTPAFTGRGITYAKQNDSPHYMIRPPNSPSPYQTTFTLPDDFGASGSPSRSRSTPKHFPAFSPNGDEVSSAGSSKDNGGRIVRSRKRSVPVQPNVSFSNSSFSLNLDEGALGGF</sequence>
<feature type="region of interest" description="Disordered" evidence="1">
    <location>
        <begin position="129"/>
        <end position="175"/>
    </location>
</feature>
<proteinExistence type="predicted"/>
<evidence type="ECO:0000313" key="2">
    <source>
        <dbReference type="EMBL" id="THH20922.1"/>
    </source>
</evidence>